<dbReference type="InterPro" id="IPR040031">
    <property type="entry name" value="Codanin-1"/>
</dbReference>
<sequence length="1078" mass="118927">MTSKRNNGKGGRSKRITPTPSLPRERKPANSLFVTAATEDYGGSPRSSEVQRRRQMFDEISGVEVPSVSFATATSNDAKQSLDEATSKLSRWFGVGGGAGKAKEHAAHLTSSACNILNELTLLCEAIAGGGKWSEYACSVLEEALPLTLELGPRALEALAESTAVSPGLRSSIKDKLDSLVDLTNYSPWGRKPMELPPMVLPGGETRPLNVMPEEAKRLKNREEARDKFVSILGSLQEFLARNELLNGRNNDYEALHTKVRAFTTTLHIDNIQWFSQLFMERILQTASMGEMDEEVVVLANADPSKMRRLHQRMTLSHVRGKNQRGGTFGIPDYRGSKASENAPGASQRSHHHHHHRVTTQLNGTPGMELVSTVLNNFPTNLRIYMLFLLIADSQRLNEQLESKMLRRLFDIATWLMSSPLPSDVSERLLSCKSLALFVGYFTFCSKDKACVLPEDVLGRLLEASGDDHGRFFLKHPPVLDVCDLIDRSSSQGSLPFTLPWLADYLRFGKYSDNGRNDEVRKALGRLWNIRSALSGENQKVVHSTATLCMRVCLDTLFEEWGINPQDDKVVQFFNGLEGSDAAFAGNLDMANKAMDQKGVQACCPELDDLAAVISRKSLSASHAKKSLRKITPVSPAYAGSSKAVPTTSEANDSMSKLKVALIGREDTKLQGEKALTLQRAMLGRYPELKNVIDFVVDAVARNAVDNVIGTNVREECTRIVHSSDVARCNDEKHKSKCYHSIAMASAGEIKSYVTEKVHTALVVLIPANTDAQVADCAVRIGTEASLTTAAKRLLDRIPIEYQKCVKEKIKGCSDIAKKMLSMSPLPWLSDNVSKDLAGTATRIVETFRVCWLADAQEDGLLKKVQGLAFQLNFGAMRTKAEMFPLLPKVSTYHSLWRSDCSISEALQVLGYIWNDVTFLCHAMDSAGDASGRKDQLFSCIKANLLDQLKFGSEQPNVHFGLGVAAQLADACIFHAEDLLDSAAMHSAQFCTAKLLSFLVGSGSLHPRSLQGILVRLLDEPQRICEYKRGLGPPKLEQLQNFVAKCLQEESLAKDRVHFAQILPKLPLRMMQQESFVA</sequence>
<dbReference type="GO" id="GO:0005634">
    <property type="term" value="C:nucleus"/>
    <property type="evidence" value="ECO:0007669"/>
    <property type="project" value="TreeGrafter"/>
</dbReference>
<feature type="region of interest" description="Disordered" evidence="1">
    <location>
        <begin position="334"/>
        <end position="360"/>
    </location>
</feature>
<feature type="compositionally biased region" description="Basic residues" evidence="1">
    <location>
        <begin position="349"/>
        <end position="358"/>
    </location>
</feature>
<dbReference type="AlphaFoldDB" id="A0A5B8MJQ8"/>
<dbReference type="OrthoDB" id="20982at2759"/>
<gene>
    <name evidence="3" type="ORF">A3770_03p24430</name>
</gene>
<evidence type="ECO:0000313" key="3">
    <source>
        <dbReference type="EMBL" id="QDZ19925.1"/>
    </source>
</evidence>
<dbReference type="Pfam" id="PF15296">
    <property type="entry name" value="Codanin-1_C"/>
    <property type="match status" value="1"/>
</dbReference>
<protein>
    <recommendedName>
        <fullName evidence="2">Codanin-1 C-terminal domain-containing protein</fullName>
    </recommendedName>
</protein>
<dbReference type="EMBL" id="CP031036">
    <property type="protein sequence ID" value="QDZ19925.1"/>
    <property type="molecule type" value="Genomic_DNA"/>
</dbReference>
<proteinExistence type="predicted"/>
<dbReference type="PANTHER" id="PTHR28678">
    <property type="entry name" value="CODANIN-1"/>
    <property type="match status" value="1"/>
</dbReference>
<evidence type="ECO:0000256" key="1">
    <source>
        <dbReference type="SAM" id="MobiDB-lite"/>
    </source>
</evidence>
<evidence type="ECO:0000313" key="4">
    <source>
        <dbReference type="Proteomes" id="UP000316726"/>
    </source>
</evidence>
<dbReference type="GO" id="GO:0006325">
    <property type="term" value="P:chromatin organization"/>
    <property type="evidence" value="ECO:0007669"/>
    <property type="project" value="TreeGrafter"/>
</dbReference>
<evidence type="ECO:0000259" key="2">
    <source>
        <dbReference type="Pfam" id="PF15296"/>
    </source>
</evidence>
<dbReference type="InterPro" id="IPR028171">
    <property type="entry name" value="Codanin-1_C"/>
</dbReference>
<dbReference type="STRING" id="1764295.A0A5B8MJQ8"/>
<feature type="region of interest" description="Disordered" evidence="1">
    <location>
        <begin position="1"/>
        <end position="52"/>
    </location>
</feature>
<dbReference type="PANTHER" id="PTHR28678:SF1">
    <property type="entry name" value="CODANIN-1"/>
    <property type="match status" value="1"/>
</dbReference>
<feature type="domain" description="Codanin-1 C-terminal" evidence="2">
    <location>
        <begin position="593"/>
        <end position="710"/>
    </location>
</feature>
<organism evidence="3 4">
    <name type="scientific">Chloropicon primus</name>
    <dbReference type="NCBI Taxonomy" id="1764295"/>
    <lineage>
        <taxon>Eukaryota</taxon>
        <taxon>Viridiplantae</taxon>
        <taxon>Chlorophyta</taxon>
        <taxon>Chloropicophyceae</taxon>
        <taxon>Chloropicales</taxon>
        <taxon>Chloropicaceae</taxon>
        <taxon>Chloropicon</taxon>
    </lineage>
</organism>
<accession>A0A5B8MJQ8</accession>
<reference evidence="3 4" key="1">
    <citation type="submission" date="2018-07" db="EMBL/GenBank/DDBJ databases">
        <title>The complete nuclear genome of the prasinophyte Chloropicon primus (CCMP1205).</title>
        <authorList>
            <person name="Pombert J.-F."/>
            <person name="Otis C."/>
            <person name="Turmel M."/>
            <person name="Lemieux C."/>
        </authorList>
    </citation>
    <scope>NUCLEOTIDE SEQUENCE [LARGE SCALE GENOMIC DNA]</scope>
    <source>
        <strain evidence="3 4">CCMP1205</strain>
    </source>
</reference>
<keyword evidence="4" id="KW-1185">Reference proteome</keyword>
<name>A0A5B8MJQ8_9CHLO</name>
<dbReference type="Proteomes" id="UP000316726">
    <property type="component" value="Chromosome 3"/>
</dbReference>